<dbReference type="PANTHER" id="PTHR23508">
    <property type="entry name" value="CARBOXYLIC ACID TRANSPORTER PROTEIN HOMOLOG"/>
    <property type="match status" value="1"/>
</dbReference>
<proteinExistence type="predicted"/>
<evidence type="ECO:0000313" key="8">
    <source>
        <dbReference type="EMBL" id="CCH42878.1"/>
    </source>
</evidence>
<feature type="transmembrane region" description="Helical" evidence="6">
    <location>
        <begin position="304"/>
        <end position="326"/>
    </location>
</feature>
<gene>
    <name evidence="8" type="ORF">BN7_2423</name>
</gene>
<comment type="caution">
    <text evidence="8">The sequence shown here is derived from an EMBL/GenBank/DDBJ whole genome shotgun (WGS) entry which is preliminary data.</text>
</comment>
<feature type="domain" description="Major facilitator superfamily (MFS) profile" evidence="7">
    <location>
        <begin position="44"/>
        <end position="449"/>
    </location>
</feature>
<dbReference type="eggNOG" id="KOG0252">
    <property type="taxonomic scope" value="Eukaryota"/>
</dbReference>
<dbReference type="Pfam" id="PF00083">
    <property type="entry name" value="Sugar_tr"/>
    <property type="match status" value="1"/>
</dbReference>
<dbReference type="PANTHER" id="PTHR23508:SF10">
    <property type="entry name" value="CARBOXYLIC ACID TRANSPORTER PROTEIN HOMOLOG"/>
    <property type="match status" value="1"/>
</dbReference>
<dbReference type="EMBL" id="CAIF01000054">
    <property type="protein sequence ID" value="CCH42878.1"/>
    <property type="molecule type" value="Genomic_DNA"/>
</dbReference>
<dbReference type="SUPFAM" id="SSF103473">
    <property type="entry name" value="MFS general substrate transporter"/>
    <property type="match status" value="1"/>
</dbReference>
<dbReference type="HOGENOM" id="CLU_001265_46_12_1"/>
<feature type="region of interest" description="Disordered" evidence="5">
    <location>
        <begin position="1"/>
        <end position="29"/>
    </location>
</feature>
<keyword evidence="9" id="KW-1185">Reference proteome</keyword>
<feature type="transmembrane region" description="Helical" evidence="6">
    <location>
        <begin position="214"/>
        <end position="234"/>
    </location>
</feature>
<dbReference type="Proteomes" id="UP000009328">
    <property type="component" value="Unassembled WGS sequence"/>
</dbReference>
<dbReference type="PROSITE" id="PS50850">
    <property type="entry name" value="MFS"/>
    <property type="match status" value="1"/>
</dbReference>
<feature type="transmembrane region" description="Helical" evidence="6">
    <location>
        <begin position="356"/>
        <end position="374"/>
    </location>
</feature>
<accession>K0KP40</accession>
<feature type="transmembrane region" description="Helical" evidence="6">
    <location>
        <begin position="425"/>
        <end position="445"/>
    </location>
</feature>
<protein>
    <submittedName>
        <fullName evidence="8">Inorganic phosphate transporter</fullName>
    </submittedName>
</protein>
<evidence type="ECO:0000313" key="9">
    <source>
        <dbReference type="Proteomes" id="UP000009328"/>
    </source>
</evidence>
<feature type="compositionally biased region" description="Polar residues" evidence="5">
    <location>
        <begin position="9"/>
        <end position="29"/>
    </location>
</feature>
<feature type="transmembrane region" description="Helical" evidence="6">
    <location>
        <begin position="83"/>
        <end position="101"/>
    </location>
</feature>
<dbReference type="InterPro" id="IPR005828">
    <property type="entry name" value="MFS_sugar_transport-like"/>
</dbReference>
<dbReference type="AlphaFoldDB" id="K0KP40"/>
<name>K0KP40_WICCF</name>
<keyword evidence="4 6" id="KW-0472">Membrane</keyword>
<evidence type="ECO:0000256" key="1">
    <source>
        <dbReference type="ARBA" id="ARBA00004141"/>
    </source>
</evidence>
<evidence type="ECO:0000256" key="6">
    <source>
        <dbReference type="SAM" id="Phobius"/>
    </source>
</evidence>
<organism evidence="8 9">
    <name type="scientific">Wickerhamomyces ciferrii (strain ATCC 14091 / BCRC 22168 / CBS 111 / JCM 3599 / NBRC 0793 / NRRL Y-1031 F-60-10)</name>
    <name type="common">Yeast</name>
    <name type="synonym">Pichia ciferrii</name>
    <dbReference type="NCBI Taxonomy" id="1206466"/>
    <lineage>
        <taxon>Eukaryota</taxon>
        <taxon>Fungi</taxon>
        <taxon>Dikarya</taxon>
        <taxon>Ascomycota</taxon>
        <taxon>Saccharomycotina</taxon>
        <taxon>Saccharomycetes</taxon>
        <taxon>Phaffomycetales</taxon>
        <taxon>Wickerhamomycetaceae</taxon>
        <taxon>Wickerhamomyces</taxon>
    </lineage>
</organism>
<evidence type="ECO:0000256" key="5">
    <source>
        <dbReference type="SAM" id="MobiDB-lite"/>
    </source>
</evidence>
<dbReference type="STRING" id="1206466.K0KP40"/>
<dbReference type="GO" id="GO:0046943">
    <property type="term" value="F:carboxylic acid transmembrane transporter activity"/>
    <property type="evidence" value="ECO:0007669"/>
    <property type="project" value="TreeGrafter"/>
</dbReference>
<comment type="subcellular location">
    <subcellularLocation>
        <location evidence="1">Membrane</location>
        <topology evidence="1">Multi-pass membrane protein</topology>
    </subcellularLocation>
</comment>
<dbReference type="InterPro" id="IPR020846">
    <property type="entry name" value="MFS_dom"/>
</dbReference>
<dbReference type="InParanoid" id="K0KP40"/>
<evidence type="ECO:0000256" key="4">
    <source>
        <dbReference type="ARBA" id="ARBA00023136"/>
    </source>
</evidence>
<evidence type="ECO:0000256" key="3">
    <source>
        <dbReference type="ARBA" id="ARBA00022989"/>
    </source>
</evidence>
<evidence type="ECO:0000256" key="2">
    <source>
        <dbReference type="ARBA" id="ARBA00022692"/>
    </source>
</evidence>
<feature type="transmembrane region" description="Helical" evidence="6">
    <location>
        <begin position="180"/>
        <end position="202"/>
    </location>
</feature>
<reference evidence="8 9" key="1">
    <citation type="journal article" date="2012" name="Eukaryot. Cell">
        <title>Draft genome sequence of Wickerhamomyces ciferrii NRRL Y-1031 F-60-10.</title>
        <authorList>
            <person name="Schneider J."/>
            <person name="Andrea H."/>
            <person name="Blom J."/>
            <person name="Jaenicke S."/>
            <person name="Ruckert C."/>
            <person name="Schorsch C."/>
            <person name="Szczepanowski R."/>
            <person name="Farwick M."/>
            <person name="Goesmann A."/>
            <person name="Puhler A."/>
            <person name="Schaffer S."/>
            <person name="Tauch A."/>
            <person name="Kohler T."/>
            <person name="Brinkrolf K."/>
        </authorList>
    </citation>
    <scope>NUCLEOTIDE SEQUENCE [LARGE SCALE GENOMIC DNA]</scope>
    <source>
        <strain evidence="9">ATCC 14091 / BCRC 22168 / CBS 111 / JCM 3599 / NBRC 0793 / NRRL Y-1031 F-60-10</strain>
    </source>
</reference>
<feature type="transmembrane region" description="Helical" evidence="6">
    <location>
        <begin position="333"/>
        <end position="350"/>
    </location>
</feature>
<sequence length="492" mass="54301">MSESKEKINTQIGTEEIQPTYTSSENSIEDQSLPKESFIKRMGGILTCGCGFLSDGYQQGVMTMGNAILAAQFKGYNTRYKTMVSNSILVANIIGQIFFGFTTDLIGRKQTFTYTTVFIIVGVIICACANGSTEEKLFWMLIIGRGVLGVGIGGDYPAAASAGIETANEKMSAKKRTAPYILTTNFFIATGVPIATIVFLIVHEIWGPENLNGIWRTCFAVGGFIPLSIFYFRWKLEHASSYKANALKKKVPYLLIWKKYWKEFVATASMWFIMDMIVYPNNIFSTSILQVAIPNASLKKTGEWQLFLSSFSIFGVLLSCIGVQFFTRRQVLISGYLGYAVLSFIVGGAFEKFSEIPALLIVFYALLNMVVNFGPASLQSVVSSESYPTAVRGTIYGISAAIGKAGAAVGTEVFTPLQQLHGKRYTFILSGGLSILGAIVCWWGCPDYGDKNLDFLDVEFNQYLKENGWEGTIGEDEKDKSDHKIVNIIRKL</sequence>
<feature type="transmembrane region" description="Helical" evidence="6">
    <location>
        <begin position="113"/>
        <end position="132"/>
    </location>
</feature>
<keyword evidence="3 6" id="KW-1133">Transmembrane helix</keyword>
<dbReference type="GO" id="GO:0005886">
    <property type="term" value="C:plasma membrane"/>
    <property type="evidence" value="ECO:0007669"/>
    <property type="project" value="TreeGrafter"/>
</dbReference>
<dbReference type="Gene3D" id="1.20.1250.20">
    <property type="entry name" value="MFS general substrate transporter like domains"/>
    <property type="match status" value="1"/>
</dbReference>
<keyword evidence="2 6" id="KW-0812">Transmembrane</keyword>
<dbReference type="InterPro" id="IPR036259">
    <property type="entry name" value="MFS_trans_sf"/>
</dbReference>
<evidence type="ECO:0000259" key="7">
    <source>
        <dbReference type="PROSITE" id="PS50850"/>
    </source>
</evidence>
<feature type="transmembrane region" description="Helical" evidence="6">
    <location>
        <begin position="264"/>
        <end position="284"/>
    </location>
</feature>